<dbReference type="Gene3D" id="1.10.10.10">
    <property type="entry name" value="Winged helix-like DNA-binding domain superfamily/Winged helix DNA-binding domain"/>
    <property type="match status" value="1"/>
</dbReference>
<organism evidence="2 3">
    <name type="scientific">Streptomyces tendae</name>
    <dbReference type="NCBI Taxonomy" id="1932"/>
    <lineage>
        <taxon>Bacteria</taxon>
        <taxon>Bacillati</taxon>
        <taxon>Actinomycetota</taxon>
        <taxon>Actinomycetes</taxon>
        <taxon>Kitasatosporales</taxon>
        <taxon>Streptomycetaceae</taxon>
        <taxon>Streptomyces</taxon>
    </lineage>
</organism>
<dbReference type="Proteomes" id="UP001610810">
    <property type="component" value="Unassembled WGS sequence"/>
</dbReference>
<comment type="caution">
    <text evidence="2">The sequence shown here is derived from an EMBL/GenBank/DDBJ whole genome shotgun (WGS) entry which is preliminary data.</text>
</comment>
<dbReference type="InterPro" id="IPR052509">
    <property type="entry name" value="Metal_resp_DNA-bind_regulator"/>
</dbReference>
<evidence type="ECO:0000313" key="3">
    <source>
        <dbReference type="Proteomes" id="UP001610810"/>
    </source>
</evidence>
<evidence type="ECO:0000259" key="1">
    <source>
        <dbReference type="Pfam" id="PF03551"/>
    </source>
</evidence>
<feature type="domain" description="Transcription regulator PadR N-terminal" evidence="1">
    <location>
        <begin position="36"/>
        <end position="81"/>
    </location>
</feature>
<keyword evidence="3" id="KW-1185">Reference proteome</keyword>
<accession>A0ABW7S7A3</accession>
<name>A0ABW7S7A3_STRTE</name>
<dbReference type="RefSeq" id="WP_398353399.1">
    <property type="nucleotide sequence ID" value="NZ_CBDRGV010000016.1"/>
</dbReference>
<evidence type="ECO:0000313" key="2">
    <source>
        <dbReference type="EMBL" id="MFI0576154.1"/>
    </source>
</evidence>
<dbReference type="EMBL" id="JBIQWK010000011">
    <property type="protein sequence ID" value="MFI0576154.1"/>
    <property type="molecule type" value="Genomic_DNA"/>
</dbReference>
<sequence>MSTVRLTKPTIAVLEVLLTSTADAPAWGLSICRDADLGSGTVYPILDRLEQRGWVTSWTEAEPHPGRPPRRYYALTNTGRSLATSALEARRARRQFVPRWTGGQA</sequence>
<proteinExistence type="predicted"/>
<dbReference type="InterPro" id="IPR036388">
    <property type="entry name" value="WH-like_DNA-bd_sf"/>
</dbReference>
<protein>
    <submittedName>
        <fullName evidence="2">PadR family transcriptional regulator</fullName>
    </submittedName>
</protein>
<gene>
    <name evidence="2" type="ORF">ACH3YB_31460</name>
</gene>
<dbReference type="PANTHER" id="PTHR33169">
    <property type="entry name" value="PADR-FAMILY TRANSCRIPTIONAL REGULATOR"/>
    <property type="match status" value="1"/>
</dbReference>
<dbReference type="InterPro" id="IPR036390">
    <property type="entry name" value="WH_DNA-bd_sf"/>
</dbReference>
<dbReference type="SUPFAM" id="SSF46785">
    <property type="entry name" value="Winged helix' DNA-binding domain"/>
    <property type="match status" value="1"/>
</dbReference>
<dbReference type="InterPro" id="IPR005149">
    <property type="entry name" value="Tscrpt_reg_PadR_N"/>
</dbReference>
<dbReference type="PANTHER" id="PTHR33169:SF27">
    <property type="entry name" value="TRANSCRIPTIONAL REGULATOR PADR FAMILY PROTEIN"/>
    <property type="match status" value="1"/>
</dbReference>
<dbReference type="Pfam" id="PF03551">
    <property type="entry name" value="PadR"/>
    <property type="match status" value="1"/>
</dbReference>
<reference evidence="2 3" key="1">
    <citation type="submission" date="2024-10" db="EMBL/GenBank/DDBJ databases">
        <authorList>
            <person name="Wannawong T."/>
            <person name="Kuncharoen N."/>
            <person name="Mhuantong W."/>
        </authorList>
    </citation>
    <scope>NUCLEOTIDE SEQUENCE [LARGE SCALE GENOMIC DNA]</scope>
    <source>
        <strain evidence="2 3">CALK1-4</strain>
    </source>
</reference>